<sequence length="39" mass="4138">MLLVADRRAEGLAEPGPDFPFGADDLVEAAADLRIVLGR</sequence>
<protein>
    <submittedName>
        <fullName evidence="1">Uncharacterized protein</fullName>
    </submittedName>
</protein>
<accession>A0A7Y9I9V0</accession>
<organism evidence="1 2">
    <name type="scientific">Microlunatus parietis</name>
    <dbReference type="NCBI Taxonomy" id="682979"/>
    <lineage>
        <taxon>Bacteria</taxon>
        <taxon>Bacillati</taxon>
        <taxon>Actinomycetota</taxon>
        <taxon>Actinomycetes</taxon>
        <taxon>Propionibacteriales</taxon>
        <taxon>Propionibacteriaceae</taxon>
        <taxon>Microlunatus</taxon>
    </lineage>
</organism>
<keyword evidence="2" id="KW-1185">Reference proteome</keyword>
<dbReference type="Proteomes" id="UP000569914">
    <property type="component" value="Unassembled WGS sequence"/>
</dbReference>
<reference evidence="1 2" key="1">
    <citation type="submission" date="2020-07" db="EMBL/GenBank/DDBJ databases">
        <title>Sequencing the genomes of 1000 actinobacteria strains.</title>
        <authorList>
            <person name="Klenk H.-P."/>
        </authorList>
    </citation>
    <scope>NUCLEOTIDE SEQUENCE [LARGE SCALE GENOMIC DNA]</scope>
    <source>
        <strain evidence="1 2">DSM 22083</strain>
    </source>
</reference>
<name>A0A7Y9I9V0_9ACTN</name>
<evidence type="ECO:0000313" key="2">
    <source>
        <dbReference type="Proteomes" id="UP000569914"/>
    </source>
</evidence>
<proteinExistence type="predicted"/>
<evidence type="ECO:0000313" key="1">
    <source>
        <dbReference type="EMBL" id="NYE72454.1"/>
    </source>
</evidence>
<dbReference type="EMBL" id="JACCBU010000001">
    <property type="protein sequence ID" value="NYE72454.1"/>
    <property type="molecule type" value="Genomic_DNA"/>
</dbReference>
<comment type="caution">
    <text evidence="1">The sequence shown here is derived from an EMBL/GenBank/DDBJ whole genome shotgun (WGS) entry which is preliminary data.</text>
</comment>
<dbReference type="AlphaFoldDB" id="A0A7Y9I9V0"/>
<gene>
    <name evidence="1" type="ORF">BKA15_003783</name>
</gene>